<gene>
    <name evidence="1" type="ORF">Tdes44962_MAKER02641</name>
</gene>
<proteinExistence type="predicted"/>
<evidence type="ECO:0000313" key="2">
    <source>
        <dbReference type="Proteomes" id="UP001138500"/>
    </source>
</evidence>
<dbReference type="PANTHER" id="PTHR32027">
    <property type="entry name" value="CYTOSINE DEAMINASE"/>
    <property type="match status" value="1"/>
</dbReference>
<dbReference type="OrthoDB" id="10266980at2759"/>
<dbReference type="GO" id="GO:0016814">
    <property type="term" value="F:hydrolase activity, acting on carbon-nitrogen (but not peptide) bonds, in cyclic amidines"/>
    <property type="evidence" value="ECO:0007669"/>
    <property type="project" value="TreeGrafter"/>
</dbReference>
<accession>A0A9W7SSS2</accession>
<organism evidence="1 2">
    <name type="scientific">Teratosphaeria destructans</name>
    <dbReference type="NCBI Taxonomy" id="418781"/>
    <lineage>
        <taxon>Eukaryota</taxon>
        <taxon>Fungi</taxon>
        <taxon>Dikarya</taxon>
        <taxon>Ascomycota</taxon>
        <taxon>Pezizomycotina</taxon>
        <taxon>Dothideomycetes</taxon>
        <taxon>Dothideomycetidae</taxon>
        <taxon>Mycosphaerellales</taxon>
        <taxon>Teratosphaeriaceae</taxon>
        <taxon>Teratosphaeria</taxon>
    </lineage>
</organism>
<dbReference type="PANTHER" id="PTHR32027:SF0">
    <property type="entry name" value="CYTOSINE DEAMINASE"/>
    <property type="match status" value="1"/>
</dbReference>
<dbReference type="SUPFAM" id="SSF51556">
    <property type="entry name" value="Metallo-dependent hydrolases"/>
    <property type="match status" value="1"/>
</dbReference>
<evidence type="ECO:0000313" key="1">
    <source>
        <dbReference type="EMBL" id="KAH9828091.1"/>
    </source>
</evidence>
<name>A0A9W7SSS2_9PEZI</name>
<dbReference type="Gene3D" id="3.20.20.140">
    <property type="entry name" value="Metal-dependent hydrolases"/>
    <property type="match status" value="1"/>
</dbReference>
<dbReference type="InterPro" id="IPR052349">
    <property type="entry name" value="Metallo-hydrolase_Enzymes"/>
</dbReference>
<comment type="caution">
    <text evidence="1">The sequence shown here is derived from an EMBL/GenBank/DDBJ whole genome shotgun (WGS) entry which is preliminary data.</text>
</comment>
<dbReference type="Proteomes" id="UP001138500">
    <property type="component" value="Unassembled WGS sequence"/>
</dbReference>
<protein>
    <submittedName>
        <fullName evidence="1">Metallo-dependent hydrolase</fullName>
    </submittedName>
</protein>
<dbReference type="InterPro" id="IPR032466">
    <property type="entry name" value="Metal_Hydrolase"/>
</dbReference>
<reference evidence="1 2" key="2">
    <citation type="journal article" date="2021" name="Curr. Genet.">
        <title>Genetic response to nitrogen starvation in the aggressive Eucalyptus foliar pathogen Teratosphaeria destructans.</title>
        <authorList>
            <person name="Havenga M."/>
            <person name="Wingfield B.D."/>
            <person name="Wingfield M.J."/>
            <person name="Dreyer L.L."/>
            <person name="Roets F."/>
            <person name="Aylward J."/>
        </authorList>
    </citation>
    <scope>NUCLEOTIDE SEQUENCE [LARGE SCALE GENOMIC DNA]</scope>
    <source>
        <strain evidence="1">CMW44962</strain>
    </source>
</reference>
<dbReference type="EMBL" id="RIBY02001834">
    <property type="protein sequence ID" value="KAH9828091.1"/>
    <property type="molecule type" value="Genomic_DNA"/>
</dbReference>
<sequence>MAGEFLRSHGVEIDAEMSRIQFGTANASEHESPGTRRPRALDCIHNVCLPSTAPGSRWTIDLNNGRFGAFKHAEQTHTSTKTVSIDGKGALMAPSLCHPHVHLDKAYLLSHPKYADLQIERGDFIEAMGLTGKAKSQFEHGDLLERGQRLIDESVLAGVTHMRAFVEVDAGVHFKCLDAGLELKKAAEDAERMKVQLCAFAQLPLFTPSQDDPDGGVIRRLVQEATVMASVECIGSTPYVEADREEMKRNVDWMIDLSAETNTHLDFHLDYNVDPNTEPMIWHVLKSLRSHSWQQRTGSKRTVVLGHCTRLTLFSSSEWQKLREEVGELPISFVGLPTSDLFMMRTRDRRRGTLDVPTLIKEHGLNACIGINNIGNAFTPQGSCDPLSLACQGVGVYQAGTKADAELLYECVSTRAREAIGMGREDGSVDLGVKEGDGGFVVFGEDAVAEWRTRRSVAEAVYLHDHCQGRRGVVNGRLTS</sequence>
<keyword evidence="1" id="KW-0378">Hydrolase</keyword>
<keyword evidence="2" id="KW-1185">Reference proteome</keyword>
<reference evidence="1 2" key="1">
    <citation type="journal article" date="2018" name="IMA Fungus">
        <title>IMA Genome-F 10: Nine draft genome sequences of Claviceps purpurea s.lat., including C. arundinis, C. humidiphila, and C. cf. spartinae, pseudomolecules for the pitch canker pathogen Fusarium circinatum, draft genome of Davidsoniella eucalypti, Grosmannia galeiformis, Quambalaria eucalypti, and Teratosphaeria destructans.</title>
        <authorList>
            <person name="Wingfield B.D."/>
            <person name="Liu M."/>
            <person name="Nguyen H.D."/>
            <person name="Lane F.A."/>
            <person name="Morgan S.W."/>
            <person name="De Vos L."/>
            <person name="Wilken P.M."/>
            <person name="Duong T.A."/>
            <person name="Aylward J."/>
            <person name="Coetzee M.P."/>
            <person name="Dadej K."/>
            <person name="De Beer Z.W."/>
            <person name="Findlay W."/>
            <person name="Havenga M."/>
            <person name="Kolarik M."/>
            <person name="Menzies J.G."/>
            <person name="Naidoo K."/>
            <person name="Pochopski O."/>
            <person name="Shoukouhi P."/>
            <person name="Santana Q.C."/>
            <person name="Seifert K.A."/>
            <person name="Soal N."/>
            <person name="Steenkamp E.T."/>
            <person name="Tatham C.T."/>
            <person name="van der Nest M.A."/>
            <person name="Wingfield M.J."/>
        </authorList>
    </citation>
    <scope>NUCLEOTIDE SEQUENCE [LARGE SCALE GENOMIC DNA]</scope>
    <source>
        <strain evidence="1">CMW44962</strain>
    </source>
</reference>
<dbReference type="AlphaFoldDB" id="A0A9W7SSS2"/>